<proteinExistence type="predicted"/>
<dbReference type="AlphaFoldDB" id="A0AAN0Y842"/>
<dbReference type="Pfam" id="PF12833">
    <property type="entry name" value="HTH_18"/>
    <property type="match status" value="1"/>
</dbReference>
<feature type="domain" description="HTH araC/xylS-type" evidence="3">
    <location>
        <begin position="197"/>
        <end position="295"/>
    </location>
</feature>
<dbReference type="Gene3D" id="1.10.10.60">
    <property type="entry name" value="Homeodomain-like"/>
    <property type="match status" value="1"/>
</dbReference>
<dbReference type="InterPro" id="IPR009594">
    <property type="entry name" value="Tscrpt_reg_HTH_AraC_N"/>
</dbReference>
<dbReference type="RefSeq" id="WP_020334198.1">
    <property type="nucleotide sequence ID" value="NZ_ATFJ01000017.1"/>
</dbReference>
<dbReference type="GO" id="GO:0043565">
    <property type="term" value="F:sequence-specific DNA binding"/>
    <property type="evidence" value="ECO:0007669"/>
    <property type="project" value="InterPro"/>
</dbReference>
<keyword evidence="5" id="KW-1185">Reference proteome</keyword>
<dbReference type="SUPFAM" id="SSF46689">
    <property type="entry name" value="Homeodomain-like"/>
    <property type="match status" value="2"/>
</dbReference>
<dbReference type="InterPro" id="IPR018060">
    <property type="entry name" value="HTH_AraC"/>
</dbReference>
<evidence type="ECO:0000313" key="4">
    <source>
        <dbReference type="EMBL" id="ANQ15407.1"/>
    </source>
</evidence>
<dbReference type="PANTHER" id="PTHR43436:SF1">
    <property type="entry name" value="TRANSCRIPTIONAL REGULATORY PROTEIN"/>
    <property type="match status" value="1"/>
</dbReference>
<dbReference type="SMART" id="SM00342">
    <property type="entry name" value="HTH_ARAC"/>
    <property type="match status" value="1"/>
</dbReference>
<keyword evidence="1" id="KW-0805">Transcription regulation</keyword>
<evidence type="ECO:0000259" key="3">
    <source>
        <dbReference type="PROSITE" id="PS01124"/>
    </source>
</evidence>
<gene>
    <name evidence="4" type="ORF">BA890_22150</name>
</gene>
<dbReference type="InterPro" id="IPR009057">
    <property type="entry name" value="Homeodomain-like_sf"/>
</dbReference>
<dbReference type="EMBL" id="CP016346">
    <property type="protein sequence ID" value="ANQ15407.1"/>
    <property type="molecule type" value="Genomic_DNA"/>
</dbReference>
<protein>
    <submittedName>
        <fullName evidence="4">AraC family transcriptional regulator</fullName>
    </submittedName>
</protein>
<dbReference type="GeneID" id="70914788"/>
<organism evidence="4 5">
    <name type="scientific">Vibrio natriegens NBRC 15636 = ATCC 14048 = DSM 759</name>
    <dbReference type="NCBI Taxonomy" id="1219067"/>
    <lineage>
        <taxon>Bacteria</taxon>
        <taxon>Pseudomonadati</taxon>
        <taxon>Pseudomonadota</taxon>
        <taxon>Gammaproteobacteria</taxon>
        <taxon>Vibrionales</taxon>
        <taxon>Vibrionaceae</taxon>
        <taxon>Vibrio</taxon>
    </lineage>
</organism>
<dbReference type="KEGG" id="vna:PN96_18300"/>
<reference evidence="4 5" key="1">
    <citation type="submission" date="2016-07" db="EMBL/GenBank/DDBJ databases">
        <title>Developing Vibrio natriegens as a novel, fast-growing host for biotechnology.</title>
        <authorList>
            <person name="Weinstock M.T."/>
            <person name="Hesek E.D."/>
            <person name="Wilson C.M."/>
            <person name="Gibson D.G."/>
        </authorList>
    </citation>
    <scope>NUCLEOTIDE SEQUENCE [LARGE SCALE GENOMIC DNA]</scope>
    <source>
        <strain evidence="4 5">ATCC 14048</strain>
    </source>
</reference>
<evidence type="ECO:0000313" key="5">
    <source>
        <dbReference type="Proteomes" id="UP000092741"/>
    </source>
</evidence>
<dbReference type="PANTHER" id="PTHR43436">
    <property type="entry name" value="ARAC-FAMILY TRANSCRIPTIONAL REGULATOR"/>
    <property type="match status" value="1"/>
</dbReference>
<evidence type="ECO:0000256" key="1">
    <source>
        <dbReference type="ARBA" id="ARBA00023015"/>
    </source>
</evidence>
<evidence type="ECO:0000256" key="2">
    <source>
        <dbReference type="ARBA" id="ARBA00023163"/>
    </source>
</evidence>
<accession>A0AAN0Y842</accession>
<keyword evidence="2" id="KW-0804">Transcription</keyword>
<sequence length="299" mass="33382">MLTTRGNDNIQSLADKAFAYGKIEGDHNTSIQGLTVHIRNNPTTPLHCIYTLSLSMILQGAKQLAIEKEVLPCVAGQSMLTTFDLPVVSHVTEATRYNPFVAVVLKLDYELIMHTCVELDLDKPARDVKYKSISIHDIDAGLSNAMTRLIDLQKEPIYLDSLTPLIKKEILTRLLLGPHGTHLRHLASAGTPSSQILNVVTWMKTNLTNSMEINELAQRAHMSASSFRQHFKALTGTSPLQYLKNLRLQEARDQMLLNGLDASQASGFVGYESASQFSREYSRLFGLPPQKDIQRLRQV</sequence>
<dbReference type="PROSITE" id="PS01124">
    <property type="entry name" value="HTH_ARAC_FAMILY_2"/>
    <property type="match status" value="1"/>
</dbReference>
<name>A0AAN0Y842_VIBNA</name>
<dbReference type="Proteomes" id="UP000092741">
    <property type="component" value="Chromosome 2"/>
</dbReference>
<dbReference type="Pfam" id="PF06719">
    <property type="entry name" value="AraC_N"/>
    <property type="match status" value="1"/>
</dbReference>
<dbReference type="GO" id="GO:0003700">
    <property type="term" value="F:DNA-binding transcription factor activity"/>
    <property type="evidence" value="ECO:0007669"/>
    <property type="project" value="InterPro"/>
</dbReference>